<reference evidence="3" key="1">
    <citation type="journal article" date="2014" name="Science">
        <title>Ancient hybridizations among the ancestral genomes of bread wheat.</title>
        <authorList>
            <consortium name="International Wheat Genome Sequencing Consortium,"/>
            <person name="Marcussen T."/>
            <person name="Sandve S.R."/>
            <person name="Heier L."/>
            <person name="Spannagl M."/>
            <person name="Pfeifer M."/>
            <person name="Jakobsen K.S."/>
            <person name="Wulff B.B."/>
            <person name="Steuernagel B."/>
            <person name="Mayer K.F."/>
            <person name="Olsen O.A."/>
        </authorList>
    </citation>
    <scope>NUCLEOTIDE SEQUENCE [LARGE SCALE GENOMIC DNA]</scope>
    <source>
        <strain evidence="3">cv. AL8/78</strain>
    </source>
</reference>
<organism evidence="2 3">
    <name type="scientific">Aegilops tauschii subsp. strangulata</name>
    <name type="common">Goatgrass</name>
    <dbReference type="NCBI Taxonomy" id="200361"/>
    <lineage>
        <taxon>Eukaryota</taxon>
        <taxon>Viridiplantae</taxon>
        <taxon>Streptophyta</taxon>
        <taxon>Embryophyta</taxon>
        <taxon>Tracheophyta</taxon>
        <taxon>Spermatophyta</taxon>
        <taxon>Magnoliopsida</taxon>
        <taxon>Liliopsida</taxon>
        <taxon>Poales</taxon>
        <taxon>Poaceae</taxon>
        <taxon>BOP clade</taxon>
        <taxon>Pooideae</taxon>
        <taxon>Triticodae</taxon>
        <taxon>Triticeae</taxon>
        <taxon>Triticinae</taxon>
        <taxon>Aegilops</taxon>
    </lineage>
</organism>
<dbReference type="Gramene" id="AET2Gv20292200.15">
    <property type="protein sequence ID" value="AET2Gv20292200.15"/>
    <property type="gene ID" value="AET2Gv20292200"/>
</dbReference>
<dbReference type="Proteomes" id="UP000015105">
    <property type="component" value="Chromosome 2D"/>
</dbReference>
<accession>A0A453AXL3</accession>
<reference evidence="2" key="4">
    <citation type="submission" date="2019-03" db="UniProtKB">
        <authorList>
            <consortium name="EnsemblPlants"/>
        </authorList>
    </citation>
    <scope>IDENTIFICATION</scope>
</reference>
<keyword evidence="3" id="KW-1185">Reference proteome</keyword>
<name>A0A453AXL3_AEGTS</name>
<evidence type="ECO:0000256" key="1">
    <source>
        <dbReference type="SAM" id="MobiDB-lite"/>
    </source>
</evidence>
<feature type="compositionally biased region" description="Basic and acidic residues" evidence="1">
    <location>
        <begin position="110"/>
        <end position="131"/>
    </location>
</feature>
<feature type="compositionally biased region" description="Polar residues" evidence="1">
    <location>
        <begin position="98"/>
        <end position="108"/>
    </location>
</feature>
<reference evidence="2" key="3">
    <citation type="journal article" date="2017" name="Nature">
        <title>Genome sequence of the progenitor of the wheat D genome Aegilops tauschii.</title>
        <authorList>
            <person name="Luo M.C."/>
            <person name="Gu Y.Q."/>
            <person name="Puiu D."/>
            <person name="Wang H."/>
            <person name="Twardziok S.O."/>
            <person name="Deal K.R."/>
            <person name="Huo N."/>
            <person name="Zhu T."/>
            <person name="Wang L."/>
            <person name="Wang Y."/>
            <person name="McGuire P.E."/>
            <person name="Liu S."/>
            <person name="Long H."/>
            <person name="Ramasamy R.K."/>
            <person name="Rodriguez J.C."/>
            <person name="Van S.L."/>
            <person name="Yuan L."/>
            <person name="Wang Z."/>
            <person name="Xia Z."/>
            <person name="Xiao L."/>
            <person name="Anderson O.D."/>
            <person name="Ouyang S."/>
            <person name="Liang Y."/>
            <person name="Zimin A.V."/>
            <person name="Pertea G."/>
            <person name="Qi P."/>
            <person name="Bennetzen J.L."/>
            <person name="Dai X."/>
            <person name="Dawson M.W."/>
            <person name="Muller H.G."/>
            <person name="Kugler K."/>
            <person name="Rivarola-Duarte L."/>
            <person name="Spannagl M."/>
            <person name="Mayer K.F.X."/>
            <person name="Lu F.H."/>
            <person name="Bevan M.W."/>
            <person name="Leroy P."/>
            <person name="Li P."/>
            <person name="You F.M."/>
            <person name="Sun Q."/>
            <person name="Liu Z."/>
            <person name="Lyons E."/>
            <person name="Wicker T."/>
            <person name="Salzberg S.L."/>
            <person name="Devos K.M."/>
            <person name="Dvorak J."/>
        </authorList>
    </citation>
    <scope>NUCLEOTIDE SEQUENCE [LARGE SCALE GENOMIC DNA]</scope>
    <source>
        <strain evidence="2">cv. AL8/78</strain>
    </source>
</reference>
<evidence type="ECO:0000313" key="3">
    <source>
        <dbReference type="Proteomes" id="UP000015105"/>
    </source>
</evidence>
<sequence>MQTLIEVLGRTAMQGGSMTMIHQRATKFSLTGLKKRRDQGIGMVNPQDQSCTGTEILGQDMAIETQKIGTGTCTRNPLRDPEATGREAMTGEEKIDQTQKIGTGTGTRNPLRDQEATGREVMTGEEKIDQT</sequence>
<protein>
    <submittedName>
        <fullName evidence="2">Uncharacterized protein</fullName>
    </submittedName>
</protein>
<reference evidence="3" key="2">
    <citation type="journal article" date="2017" name="Nat. Plants">
        <title>The Aegilops tauschii genome reveals multiple impacts of transposons.</title>
        <authorList>
            <person name="Zhao G."/>
            <person name="Zou C."/>
            <person name="Li K."/>
            <person name="Wang K."/>
            <person name="Li T."/>
            <person name="Gao L."/>
            <person name="Zhang X."/>
            <person name="Wang H."/>
            <person name="Yang Z."/>
            <person name="Liu X."/>
            <person name="Jiang W."/>
            <person name="Mao L."/>
            <person name="Kong X."/>
            <person name="Jiao Y."/>
            <person name="Jia J."/>
        </authorList>
    </citation>
    <scope>NUCLEOTIDE SEQUENCE [LARGE SCALE GENOMIC DNA]</scope>
    <source>
        <strain evidence="3">cv. AL8/78</strain>
    </source>
</reference>
<feature type="compositionally biased region" description="Basic and acidic residues" evidence="1">
    <location>
        <begin position="77"/>
        <end position="97"/>
    </location>
</feature>
<dbReference type="EnsemblPlants" id="AET2Gv20292200.15">
    <property type="protein sequence ID" value="AET2Gv20292200.15"/>
    <property type="gene ID" value="AET2Gv20292200"/>
</dbReference>
<dbReference type="AlphaFoldDB" id="A0A453AXL3"/>
<feature type="region of interest" description="Disordered" evidence="1">
    <location>
        <begin position="71"/>
        <end position="131"/>
    </location>
</feature>
<reference evidence="2" key="5">
    <citation type="journal article" date="2021" name="G3 (Bethesda)">
        <title>Aegilops tauschii genome assembly Aet v5.0 features greater sequence contiguity and improved annotation.</title>
        <authorList>
            <person name="Wang L."/>
            <person name="Zhu T."/>
            <person name="Rodriguez J.C."/>
            <person name="Deal K.R."/>
            <person name="Dubcovsky J."/>
            <person name="McGuire P.E."/>
            <person name="Lux T."/>
            <person name="Spannagl M."/>
            <person name="Mayer K.F.X."/>
            <person name="Baldrich P."/>
            <person name="Meyers B.C."/>
            <person name="Huo N."/>
            <person name="Gu Y.Q."/>
            <person name="Zhou H."/>
            <person name="Devos K.M."/>
            <person name="Bennetzen J.L."/>
            <person name="Unver T."/>
            <person name="Budak H."/>
            <person name="Gulick P.J."/>
            <person name="Galiba G."/>
            <person name="Kalapos B."/>
            <person name="Nelson D.R."/>
            <person name="Li P."/>
            <person name="You F.M."/>
            <person name="Luo M.C."/>
            <person name="Dvorak J."/>
        </authorList>
    </citation>
    <scope>NUCLEOTIDE SEQUENCE [LARGE SCALE GENOMIC DNA]</scope>
    <source>
        <strain evidence="2">cv. AL8/78</strain>
    </source>
</reference>
<proteinExistence type="predicted"/>
<evidence type="ECO:0000313" key="2">
    <source>
        <dbReference type="EnsemblPlants" id="AET2Gv20292200.15"/>
    </source>
</evidence>